<evidence type="ECO:0000256" key="2">
    <source>
        <dbReference type="ARBA" id="ARBA00022737"/>
    </source>
</evidence>
<organism evidence="3 4">
    <name type="scientific">Stentor coeruleus</name>
    <dbReference type="NCBI Taxonomy" id="5963"/>
    <lineage>
        <taxon>Eukaryota</taxon>
        <taxon>Sar</taxon>
        <taxon>Alveolata</taxon>
        <taxon>Ciliophora</taxon>
        <taxon>Postciliodesmatophora</taxon>
        <taxon>Heterotrichea</taxon>
        <taxon>Heterotrichida</taxon>
        <taxon>Stentoridae</taxon>
        <taxon>Stentor</taxon>
    </lineage>
</organism>
<dbReference type="Pfam" id="PF14580">
    <property type="entry name" value="LRR_9"/>
    <property type="match status" value="1"/>
</dbReference>
<name>A0A1R2BNN0_9CILI</name>
<evidence type="ECO:0000313" key="3">
    <source>
        <dbReference type="EMBL" id="OMJ78368.1"/>
    </source>
</evidence>
<dbReference type="SUPFAM" id="SSF52058">
    <property type="entry name" value="L domain-like"/>
    <property type="match status" value="1"/>
</dbReference>
<evidence type="ECO:0008006" key="5">
    <source>
        <dbReference type="Google" id="ProtNLM"/>
    </source>
</evidence>
<dbReference type="OrthoDB" id="6334211at2759"/>
<dbReference type="Gene3D" id="3.80.10.10">
    <property type="entry name" value="Ribonuclease Inhibitor"/>
    <property type="match status" value="2"/>
</dbReference>
<gene>
    <name evidence="3" type="ORF">SteCoe_21852</name>
</gene>
<dbReference type="PROSITE" id="PS51450">
    <property type="entry name" value="LRR"/>
    <property type="match status" value="5"/>
</dbReference>
<protein>
    <recommendedName>
        <fullName evidence="5">U2A'/phosphoprotein 32 family A C-terminal domain-containing protein</fullName>
    </recommendedName>
</protein>
<proteinExistence type="predicted"/>
<dbReference type="SMART" id="SM00369">
    <property type="entry name" value="LRR_TYP"/>
    <property type="match status" value="3"/>
</dbReference>
<keyword evidence="1" id="KW-0433">Leucine-rich repeat</keyword>
<dbReference type="AlphaFoldDB" id="A0A1R2BNN0"/>
<dbReference type="InterPro" id="IPR001611">
    <property type="entry name" value="Leu-rich_rpt"/>
</dbReference>
<dbReference type="SMART" id="SM00365">
    <property type="entry name" value="LRR_SD22"/>
    <property type="match status" value="5"/>
</dbReference>
<sequence length="389" mass="44376">MKTIYRPPKPHKVKQDKAIFSENLSSLGVCSTGEFAYLKLNLNEQKLQSIEGIDEFPHLQHIILSNNELTTLKPLSSIKHLLTLDASHNSLTQFLDFTPPANLLYINSSFNKIKSFGKISKNQYLQKINLDNNEISEIEGIEDLPNLQYLSLNSNQILRIAGIPISLQHLNLGKNSISRIGKGFNKLVFLRILDLSYNKLSSLSGTEELESLMILNLEGNIIRKVKTLDHLSELALLSELNLKENFVTGKELYRLRVAFKLPQLRSLDGVILTAEEKIKAENLYGLDVEDRKALFMQIFPGQNFIDRRLVKSEMLDIESESESEDEVAPQKNVNQDMRVASRTLSKTNSRDNIDPVAMSEILAFSRRYVGELIEKEEEERNTRVNFEEQ</sequence>
<dbReference type="InterPro" id="IPR032675">
    <property type="entry name" value="LRR_dom_sf"/>
</dbReference>
<dbReference type="Pfam" id="PF12799">
    <property type="entry name" value="LRR_4"/>
    <property type="match status" value="1"/>
</dbReference>
<dbReference type="EMBL" id="MPUH01000525">
    <property type="protein sequence ID" value="OMJ78368.1"/>
    <property type="molecule type" value="Genomic_DNA"/>
</dbReference>
<comment type="caution">
    <text evidence="3">The sequence shown here is derived from an EMBL/GenBank/DDBJ whole genome shotgun (WGS) entry which is preliminary data.</text>
</comment>
<dbReference type="PANTHER" id="PTHR15454:SF56">
    <property type="entry name" value="PROTEIN PHOSPHATASE 1 REGULATORY SUBUNIT 7-RELATED"/>
    <property type="match status" value="1"/>
</dbReference>
<accession>A0A1R2BNN0</accession>
<reference evidence="3 4" key="1">
    <citation type="submission" date="2016-11" db="EMBL/GenBank/DDBJ databases">
        <title>The macronuclear genome of Stentor coeruleus: a giant cell with tiny introns.</title>
        <authorList>
            <person name="Slabodnick M."/>
            <person name="Ruby J.G."/>
            <person name="Reiff S.B."/>
            <person name="Swart E.C."/>
            <person name="Gosai S."/>
            <person name="Prabakaran S."/>
            <person name="Witkowska E."/>
            <person name="Larue G.E."/>
            <person name="Fisher S."/>
            <person name="Freeman R.M."/>
            <person name="Gunawardena J."/>
            <person name="Chu W."/>
            <person name="Stover N.A."/>
            <person name="Gregory B.D."/>
            <person name="Nowacki M."/>
            <person name="Derisi J."/>
            <person name="Roy S.W."/>
            <person name="Marshall W.F."/>
            <person name="Sood P."/>
        </authorList>
    </citation>
    <scope>NUCLEOTIDE SEQUENCE [LARGE SCALE GENOMIC DNA]</scope>
    <source>
        <strain evidence="3">WM001</strain>
    </source>
</reference>
<dbReference type="InterPro" id="IPR003591">
    <property type="entry name" value="Leu-rich_rpt_typical-subtyp"/>
</dbReference>
<evidence type="ECO:0000313" key="4">
    <source>
        <dbReference type="Proteomes" id="UP000187209"/>
    </source>
</evidence>
<dbReference type="GO" id="GO:0005737">
    <property type="term" value="C:cytoplasm"/>
    <property type="evidence" value="ECO:0007669"/>
    <property type="project" value="TreeGrafter"/>
</dbReference>
<dbReference type="InterPro" id="IPR025875">
    <property type="entry name" value="Leu-rich_rpt_4"/>
</dbReference>
<keyword evidence="2" id="KW-0677">Repeat</keyword>
<evidence type="ECO:0000256" key="1">
    <source>
        <dbReference type="ARBA" id="ARBA00022614"/>
    </source>
</evidence>
<keyword evidence="4" id="KW-1185">Reference proteome</keyword>
<dbReference type="Proteomes" id="UP000187209">
    <property type="component" value="Unassembled WGS sequence"/>
</dbReference>
<dbReference type="PANTHER" id="PTHR15454">
    <property type="entry name" value="NISCHARIN RELATED"/>
    <property type="match status" value="1"/>
</dbReference>